<dbReference type="RefSeq" id="WP_321547013.1">
    <property type="nucleotide sequence ID" value="NZ_JAXIVS010000005.1"/>
</dbReference>
<dbReference type="InterPro" id="IPR001789">
    <property type="entry name" value="Sig_transdc_resp-reg_receiver"/>
</dbReference>
<dbReference type="Pfam" id="PF00072">
    <property type="entry name" value="Response_reg"/>
    <property type="match status" value="1"/>
</dbReference>
<reference evidence="4 5" key="1">
    <citation type="submission" date="2023-12" db="EMBL/GenBank/DDBJ databases">
        <title>the genome sequence of Hyalangium sp. s54d21.</title>
        <authorList>
            <person name="Zhang X."/>
        </authorList>
    </citation>
    <scope>NUCLEOTIDE SEQUENCE [LARGE SCALE GENOMIC DNA]</scope>
    <source>
        <strain evidence="5">s54d21</strain>
    </source>
</reference>
<evidence type="ECO:0000313" key="4">
    <source>
        <dbReference type="EMBL" id="MDY7228294.1"/>
    </source>
</evidence>
<keyword evidence="1 2" id="KW-0597">Phosphoprotein</keyword>
<comment type="caution">
    <text evidence="4">The sequence shown here is derived from an EMBL/GenBank/DDBJ whole genome shotgun (WGS) entry which is preliminary data.</text>
</comment>
<dbReference type="SMART" id="SM00448">
    <property type="entry name" value="REC"/>
    <property type="match status" value="1"/>
</dbReference>
<accession>A0ABU5H5D2</accession>
<organism evidence="4 5">
    <name type="scientific">Hyalangium rubrum</name>
    <dbReference type="NCBI Taxonomy" id="3103134"/>
    <lineage>
        <taxon>Bacteria</taxon>
        <taxon>Pseudomonadati</taxon>
        <taxon>Myxococcota</taxon>
        <taxon>Myxococcia</taxon>
        <taxon>Myxococcales</taxon>
        <taxon>Cystobacterineae</taxon>
        <taxon>Archangiaceae</taxon>
        <taxon>Hyalangium</taxon>
    </lineage>
</organism>
<dbReference type="EMBL" id="JAXIVS010000005">
    <property type="protein sequence ID" value="MDY7228294.1"/>
    <property type="molecule type" value="Genomic_DNA"/>
</dbReference>
<evidence type="ECO:0000313" key="5">
    <source>
        <dbReference type="Proteomes" id="UP001291309"/>
    </source>
</evidence>
<evidence type="ECO:0000256" key="2">
    <source>
        <dbReference type="PROSITE-ProRule" id="PRU00169"/>
    </source>
</evidence>
<dbReference type="Gene3D" id="3.40.50.2300">
    <property type="match status" value="1"/>
</dbReference>
<feature type="domain" description="Response regulatory" evidence="3">
    <location>
        <begin position="6"/>
        <end position="122"/>
    </location>
</feature>
<feature type="modified residue" description="4-aspartylphosphate" evidence="2">
    <location>
        <position position="55"/>
    </location>
</feature>
<dbReference type="Proteomes" id="UP001291309">
    <property type="component" value="Unassembled WGS sequence"/>
</dbReference>
<proteinExistence type="predicted"/>
<dbReference type="PANTHER" id="PTHR44591:SF3">
    <property type="entry name" value="RESPONSE REGULATORY DOMAIN-CONTAINING PROTEIN"/>
    <property type="match status" value="1"/>
</dbReference>
<evidence type="ECO:0000259" key="3">
    <source>
        <dbReference type="PROSITE" id="PS50110"/>
    </source>
</evidence>
<dbReference type="SUPFAM" id="SSF52172">
    <property type="entry name" value="CheY-like"/>
    <property type="match status" value="1"/>
</dbReference>
<protein>
    <submittedName>
        <fullName evidence="4">Response regulator</fullName>
    </submittedName>
</protein>
<keyword evidence="5" id="KW-1185">Reference proteome</keyword>
<evidence type="ECO:0000256" key="1">
    <source>
        <dbReference type="ARBA" id="ARBA00022553"/>
    </source>
</evidence>
<name>A0ABU5H5D2_9BACT</name>
<dbReference type="PANTHER" id="PTHR44591">
    <property type="entry name" value="STRESS RESPONSE REGULATOR PROTEIN 1"/>
    <property type="match status" value="1"/>
</dbReference>
<dbReference type="InterPro" id="IPR011006">
    <property type="entry name" value="CheY-like_superfamily"/>
</dbReference>
<dbReference type="PROSITE" id="PS50110">
    <property type="entry name" value="RESPONSE_REGULATORY"/>
    <property type="match status" value="1"/>
</dbReference>
<dbReference type="InterPro" id="IPR050595">
    <property type="entry name" value="Bact_response_regulator"/>
</dbReference>
<gene>
    <name evidence="4" type="ORF">SYV04_17875</name>
</gene>
<sequence length="124" mass="13646">MSAAKKILLVDDSPTVLMMERLLLQVGPYELLTASNGAEAVQVALSEHPDLILLDVMMPGMDGFEACRRLRAEEATRNTPILLLTTLSGAEHVERGYESGCTDYITKPVNGGELWLKIANFLRE</sequence>